<dbReference type="EMBL" id="JBJQOH010000003">
    <property type="protein sequence ID" value="KAL3694671.1"/>
    <property type="molecule type" value="Genomic_DNA"/>
</dbReference>
<name>A0ABD3HV76_9MARC</name>
<proteinExistence type="predicted"/>
<reference evidence="3 4" key="1">
    <citation type="submission" date="2024-09" db="EMBL/GenBank/DDBJ databases">
        <title>Chromosome-scale assembly of Riccia sorocarpa.</title>
        <authorList>
            <person name="Paukszto L."/>
        </authorList>
    </citation>
    <scope>NUCLEOTIDE SEQUENCE [LARGE SCALE GENOMIC DNA]</scope>
    <source>
        <strain evidence="3">LP-2024</strain>
        <tissue evidence="3">Aerial parts of the thallus</tissue>
    </source>
</reference>
<dbReference type="InterPro" id="IPR012337">
    <property type="entry name" value="RNaseH-like_sf"/>
</dbReference>
<accession>A0ABD3HV76</accession>
<protein>
    <recommendedName>
        <fullName evidence="2">DUF659 domain-containing protein</fullName>
    </recommendedName>
</protein>
<dbReference type="Pfam" id="PF04937">
    <property type="entry name" value="DUF659"/>
    <property type="match status" value="1"/>
</dbReference>
<feature type="compositionally biased region" description="Basic and acidic residues" evidence="1">
    <location>
        <begin position="887"/>
        <end position="898"/>
    </location>
</feature>
<evidence type="ECO:0000313" key="4">
    <source>
        <dbReference type="Proteomes" id="UP001633002"/>
    </source>
</evidence>
<feature type="compositionally biased region" description="Polar residues" evidence="1">
    <location>
        <begin position="141"/>
        <end position="181"/>
    </location>
</feature>
<evidence type="ECO:0000259" key="2">
    <source>
        <dbReference type="Pfam" id="PF04937"/>
    </source>
</evidence>
<feature type="domain" description="DUF659" evidence="2">
    <location>
        <begin position="238"/>
        <end position="389"/>
    </location>
</feature>
<dbReference type="InterPro" id="IPR007021">
    <property type="entry name" value="DUF659"/>
</dbReference>
<feature type="region of interest" description="Disordered" evidence="1">
    <location>
        <begin position="887"/>
        <end position="1022"/>
    </location>
</feature>
<evidence type="ECO:0000313" key="3">
    <source>
        <dbReference type="EMBL" id="KAL3694671.1"/>
    </source>
</evidence>
<comment type="caution">
    <text evidence="3">The sequence shown here is derived from an EMBL/GenBank/DDBJ whole genome shotgun (WGS) entry which is preliminary data.</text>
</comment>
<dbReference type="AlphaFoldDB" id="A0ABD3HV76"/>
<dbReference type="Proteomes" id="UP001633002">
    <property type="component" value="Unassembled WGS sequence"/>
</dbReference>
<sequence>MVQFHVMRSVKNDVEGVWCKCRWCGNLYGPNVTRLTQHFTNEFAPRQRGNMETPAHRREGSNKHIKGCERASERFKLEIRELNTRQRARATELALLPELASSSRALDEEEREIESALLGSIIKEEPIQGGRLPSARATEIRPQQSNFSSPSSVANADTPSNNNVQGSQSFPKHAATSTQRRTVQFSIKPMMDAAKREKADKLWSMAQAVMGLPFRTFKHPDFEAAYRFSSQFPGYKLPSEKRLRTTLLDANYETVREESEKKMFNHMVWDKITISCDGWTNRNGRPQMNMLHISRHGELAHRHVDGSNETKSAVWIAEHIIQDIEERGHPNVLQFLADNASANILTGKLVRERYPHIIFGGCVAHGLDLLMEDIGKLPWVKEVVNDCKSFIKFIKNHHMTNAMFLDFFSNGATLLKPAATRFATNVIMLDRAWILSSSLRRMVISDRWISWANDPQRPPKTRTDAREAKETILDERFWDKVHDIVMMMEKIFILLRQVDSHKDFLGRVFWESWECQDILKNLHKSTELRSNIITPSSCDELFLLFRHRWNVWTNIIHTTAMLLNPAYLFDEELQEFSYHSFIMRDFQEYVTLFAKGVLKFSGEELVQYLHDVDKELDGITCLDGSIWTHIHREKVLSERCRTSPMHWWAQAGRGTKVNNIDQKRERKFVAVLNTFMKSSTQQSILKQRHGREYGSTSNPRDTWIPDDVLQENGPEIALSNGEKVRVKTWDWTEPVSAEEVLEDTLQARTMRNAPVDGKLPVGSTEPTENIVYYDDLADHDFPDDTEMSLDDSAVLPGMEVQDDDTLDAYFDVTSEVLPIDAIRNYTIVDDIDKTKARTLGVGEDRLNQLNSRFGVQRFPHVTLNVPGVTLTTKKTRILQEIYSMPGRRTDSFDLENPRKRPKHSSSRLKPTERAGTSQQWENVVGPVSPIPDNGAGPSQREEPSSPTGRLLRHLPPVDYRSQLKPANVSHPPRENIADSAIAVEDNGAGPSQREESSSPRGRSLRQHAPVDYKSQLNPPKLI</sequence>
<keyword evidence="4" id="KW-1185">Reference proteome</keyword>
<dbReference type="SUPFAM" id="SSF53098">
    <property type="entry name" value="Ribonuclease H-like"/>
    <property type="match status" value="1"/>
</dbReference>
<evidence type="ECO:0000256" key="1">
    <source>
        <dbReference type="SAM" id="MobiDB-lite"/>
    </source>
</evidence>
<gene>
    <name evidence="3" type="ORF">R1sor_008322</name>
</gene>
<dbReference type="PANTHER" id="PTHR32166">
    <property type="entry name" value="OSJNBA0013A04.12 PROTEIN"/>
    <property type="match status" value="1"/>
</dbReference>
<organism evidence="3 4">
    <name type="scientific">Riccia sorocarpa</name>
    <dbReference type="NCBI Taxonomy" id="122646"/>
    <lineage>
        <taxon>Eukaryota</taxon>
        <taxon>Viridiplantae</taxon>
        <taxon>Streptophyta</taxon>
        <taxon>Embryophyta</taxon>
        <taxon>Marchantiophyta</taxon>
        <taxon>Marchantiopsida</taxon>
        <taxon>Marchantiidae</taxon>
        <taxon>Marchantiales</taxon>
        <taxon>Ricciaceae</taxon>
        <taxon>Riccia</taxon>
    </lineage>
</organism>
<dbReference type="PANTHER" id="PTHR32166:SF123">
    <property type="entry name" value="BED-TYPE DOMAIN-CONTAINING PROTEIN"/>
    <property type="match status" value="1"/>
</dbReference>
<feature type="region of interest" description="Disordered" evidence="1">
    <location>
        <begin position="128"/>
        <end position="181"/>
    </location>
</feature>